<evidence type="ECO:0000313" key="1">
    <source>
        <dbReference type="EMBL" id="OOZ38360.1"/>
    </source>
</evidence>
<dbReference type="OrthoDB" id="9782072at2"/>
<dbReference type="RefSeq" id="WP_078485055.1">
    <property type="nucleotide sequence ID" value="NZ_MPRL01000098.1"/>
</dbReference>
<name>A0A1T2L023_9GAMM</name>
<evidence type="ECO:0000313" key="2">
    <source>
        <dbReference type="Proteomes" id="UP000191110"/>
    </source>
</evidence>
<keyword evidence="2" id="KW-1185">Reference proteome</keyword>
<comment type="caution">
    <text evidence="1">The sequence shown here is derived from an EMBL/GenBank/DDBJ whole genome shotgun (WGS) entry which is preliminary data.</text>
</comment>
<sequence>MTDRDTELEELVLKESIVSATGLNTANLQIGIKGDPSMRETALYRQKYPSRMDEIFEQLRPQLEELLLRRGTYRLYLGFNSSEVRISSVFDPLREETHEAEKLLDSAYLDRHFPKLSYAEKIEGMRTLYKCLRHSGLFDLLPTHWKSISEKRSRTWEPMEEEEIVSILSTIKVMRDMPDYYLRSTAICIVQDLVRMQFNCDGTQLVSAEHYKEFLDENLPS</sequence>
<reference evidence="1 2" key="1">
    <citation type="submission" date="2016-11" db="EMBL/GenBank/DDBJ databases">
        <title>Mixed transmission modes and dynamic genome evolution in an obligate animal-bacterial symbiosis.</title>
        <authorList>
            <person name="Russell S.L."/>
            <person name="Corbett-Detig R.B."/>
            <person name="Cavanaugh C.M."/>
        </authorList>
    </citation>
    <scope>NUCLEOTIDE SEQUENCE [LARGE SCALE GENOMIC DNA]</scope>
    <source>
        <strain evidence="1">Sveles-Q1</strain>
    </source>
</reference>
<accession>A0A1T2L023</accession>
<dbReference type="EMBL" id="MPRL01000098">
    <property type="protein sequence ID" value="OOZ38360.1"/>
    <property type="molecule type" value="Genomic_DNA"/>
</dbReference>
<organism evidence="1 2">
    <name type="scientific">Solemya pervernicosa gill symbiont</name>
    <dbReference type="NCBI Taxonomy" id="642797"/>
    <lineage>
        <taxon>Bacteria</taxon>
        <taxon>Pseudomonadati</taxon>
        <taxon>Pseudomonadota</taxon>
        <taxon>Gammaproteobacteria</taxon>
        <taxon>sulfur-oxidizing symbionts</taxon>
    </lineage>
</organism>
<proteinExistence type="predicted"/>
<gene>
    <name evidence="1" type="ORF">BOW53_15825</name>
</gene>
<dbReference type="AlphaFoldDB" id="A0A1T2L023"/>
<protein>
    <submittedName>
        <fullName evidence="1">Uncharacterized protein</fullName>
    </submittedName>
</protein>
<dbReference type="Proteomes" id="UP000191110">
    <property type="component" value="Unassembled WGS sequence"/>
</dbReference>